<name>A0A914YI13_9BILA</name>
<dbReference type="AlphaFoldDB" id="A0A914YI13"/>
<dbReference type="Pfam" id="PF20067">
    <property type="entry name" value="SSL_N"/>
    <property type="match status" value="1"/>
</dbReference>
<reference evidence="2" key="1">
    <citation type="submission" date="2022-11" db="UniProtKB">
        <authorList>
            <consortium name="WormBaseParasite"/>
        </authorList>
    </citation>
    <scope>IDENTIFICATION</scope>
</reference>
<dbReference type="Proteomes" id="UP000887577">
    <property type="component" value="Unplaced"/>
</dbReference>
<sequence length="134" mass="15060">MAWYHVIGVGIFAIVILQNSSKYETKFFDMPEKPPLTGALTPNTKLQNAKILFKSEIHGPESFVWYNGALYSTVENGFIKIINDKIVKKIKVGKSGCSSLPECGRPLGIRHYKNERFIVADCYKGILEVDFETG</sequence>
<dbReference type="SUPFAM" id="SSF63829">
    <property type="entry name" value="Calcium-dependent phosphotriesterase"/>
    <property type="match status" value="1"/>
</dbReference>
<dbReference type="Gene3D" id="2.120.10.30">
    <property type="entry name" value="TolB, C-terminal domain"/>
    <property type="match status" value="1"/>
</dbReference>
<keyword evidence="1" id="KW-1185">Reference proteome</keyword>
<evidence type="ECO:0000313" key="1">
    <source>
        <dbReference type="Proteomes" id="UP000887577"/>
    </source>
</evidence>
<dbReference type="WBParaSite" id="PSU_v2.g19970.t1">
    <property type="protein sequence ID" value="PSU_v2.g19970.t1"/>
    <property type="gene ID" value="PSU_v2.g19970"/>
</dbReference>
<evidence type="ECO:0000313" key="2">
    <source>
        <dbReference type="WBParaSite" id="PSU_v2.g19970.t1"/>
    </source>
</evidence>
<proteinExistence type="predicted"/>
<protein>
    <submittedName>
        <fullName evidence="2">Uncharacterized protein</fullName>
    </submittedName>
</protein>
<dbReference type="InterPro" id="IPR011042">
    <property type="entry name" value="6-blade_b-propeller_TolB-like"/>
</dbReference>
<accession>A0A914YI13</accession>
<organism evidence="1 2">
    <name type="scientific">Panagrolaimus superbus</name>
    <dbReference type="NCBI Taxonomy" id="310955"/>
    <lineage>
        <taxon>Eukaryota</taxon>
        <taxon>Metazoa</taxon>
        <taxon>Ecdysozoa</taxon>
        <taxon>Nematoda</taxon>
        <taxon>Chromadorea</taxon>
        <taxon>Rhabditida</taxon>
        <taxon>Tylenchina</taxon>
        <taxon>Panagrolaimomorpha</taxon>
        <taxon>Panagrolaimoidea</taxon>
        <taxon>Panagrolaimidae</taxon>
        <taxon>Panagrolaimus</taxon>
    </lineage>
</organism>